<evidence type="ECO:0000313" key="2">
    <source>
        <dbReference type="Proteomes" id="UP001359485"/>
    </source>
</evidence>
<reference evidence="1 2" key="1">
    <citation type="submission" date="2023-09" db="EMBL/GenBank/DDBJ databases">
        <title>Genomes of two closely related lineages of the louse Polyplax serrata with different host specificities.</title>
        <authorList>
            <person name="Martinu J."/>
            <person name="Tarabai H."/>
            <person name="Stefka J."/>
            <person name="Hypsa V."/>
        </authorList>
    </citation>
    <scope>NUCLEOTIDE SEQUENCE [LARGE SCALE GENOMIC DNA]</scope>
    <source>
        <strain evidence="1">98ZLc_SE</strain>
    </source>
</reference>
<organism evidence="1 2">
    <name type="scientific">Polyplax serrata</name>
    <name type="common">Common mouse louse</name>
    <dbReference type="NCBI Taxonomy" id="468196"/>
    <lineage>
        <taxon>Eukaryota</taxon>
        <taxon>Metazoa</taxon>
        <taxon>Ecdysozoa</taxon>
        <taxon>Arthropoda</taxon>
        <taxon>Hexapoda</taxon>
        <taxon>Insecta</taxon>
        <taxon>Pterygota</taxon>
        <taxon>Neoptera</taxon>
        <taxon>Paraneoptera</taxon>
        <taxon>Psocodea</taxon>
        <taxon>Troctomorpha</taxon>
        <taxon>Phthiraptera</taxon>
        <taxon>Anoplura</taxon>
        <taxon>Polyplacidae</taxon>
        <taxon>Polyplax</taxon>
    </lineage>
</organism>
<dbReference type="Proteomes" id="UP001359485">
    <property type="component" value="Unassembled WGS sequence"/>
</dbReference>
<proteinExistence type="predicted"/>
<name>A0ABR1AIN5_POLSC</name>
<keyword evidence="2" id="KW-1185">Reference proteome</keyword>
<comment type="caution">
    <text evidence="1">The sequence shown here is derived from an EMBL/GenBank/DDBJ whole genome shotgun (WGS) entry which is preliminary data.</text>
</comment>
<evidence type="ECO:0000313" key="1">
    <source>
        <dbReference type="EMBL" id="KAK6620236.1"/>
    </source>
</evidence>
<protein>
    <submittedName>
        <fullName evidence="1">Uncharacterized protein</fullName>
    </submittedName>
</protein>
<gene>
    <name evidence="1" type="ORF">RUM44_006637</name>
</gene>
<dbReference type="EMBL" id="JAWJWF010000048">
    <property type="protein sequence ID" value="KAK6620236.1"/>
    <property type="molecule type" value="Genomic_DNA"/>
</dbReference>
<accession>A0ABR1AIN5</accession>
<sequence length="63" mass="7424">MSTLSRWSTPSFVSIREYRVLELLSPPKQNEKKQKVLGGKLTAEMEIKRREEEEEEEEVEADE</sequence>